<dbReference type="AlphaFoldDB" id="A0AAN7VSX3"/>
<organism evidence="3 4">
    <name type="scientific">Elasticomyces elasticus</name>
    <dbReference type="NCBI Taxonomy" id="574655"/>
    <lineage>
        <taxon>Eukaryota</taxon>
        <taxon>Fungi</taxon>
        <taxon>Dikarya</taxon>
        <taxon>Ascomycota</taxon>
        <taxon>Pezizomycotina</taxon>
        <taxon>Dothideomycetes</taxon>
        <taxon>Dothideomycetidae</taxon>
        <taxon>Mycosphaerellales</taxon>
        <taxon>Teratosphaeriaceae</taxon>
        <taxon>Elasticomyces</taxon>
    </lineage>
</organism>
<feature type="compositionally biased region" description="Acidic residues" evidence="1">
    <location>
        <begin position="174"/>
        <end position="213"/>
    </location>
</feature>
<protein>
    <submittedName>
        <fullName evidence="3">Uncharacterized protein</fullName>
    </submittedName>
</protein>
<comment type="caution">
    <text evidence="3">The sequence shown here is derived from an EMBL/GenBank/DDBJ whole genome shotgun (WGS) entry which is preliminary data.</text>
</comment>
<reference evidence="3" key="1">
    <citation type="submission" date="2023-08" db="EMBL/GenBank/DDBJ databases">
        <title>Black Yeasts Isolated from many extreme environments.</title>
        <authorList>
            <person name="Coleine C."/>
            <person name="Stajich J.E."/>
            <person name="Selbmann L."/>
        </authorList>
    </citation>
    <scope>NUCLEOTIDE SEQUENCE</scope>
    <source>
        <strain evidence="3">CCFEE 5810</strain>
    </source>
</reference>
<feature type="region of interest" description="Disordered" evidence="1">
    <location>
        <begin position="148"/>
        <end position="213"/>
    </location>
</feature>
<proteinExistence type="predicted"/>
<evidence type="ECO:0000313" key="4">
    <source>
        <dbReference type="Proteomes" id="UP001310594"/>
    </source>
</evidence>
<evidence type="ECO:0000256" key="2">
    <source>
        <dbReference type="SAM" id="SignalP"/>
    </source>
</evidence>
<gene>
    <name evidence="3" type="ORF">LTR97_005008</name>
</gene>
<evidence type="ECO:0000313" key="3">
    <source>
        <dbReference type="EMBL" id="KAK5700491.1"/>
    </source>
</evidence>
<evidence type="ECO:0000256" key="1">
    <source>
        <dbReference type="SAM" id="MobiDB-lite"/>
    </source>
</evidence>
<feature type="chain" id="PRO_5042958032" evidence="2">
    <location>
        <begin position="20"/>
        <end position="213"/>
    </location>
</feature>
<dbReference type="EMBL" id="JAVRQU010000007">
    <property type="protein sequence ID" value="KAK5700491.1"/>
    <property type="molecule type" value="Genomic_DNA"/>
</dbReference>
<dbReference type="Proteomes" id="UP001310594">
    <property type="component" value="Unassembled WGS sequence"/>
</dbReference>
<feature type="signal peptide" evidence="2">
    <location>
        <begin position="1"/>
        <end position="19"/>
    </location>
</feature>
<name>A0AAN7VSX3_9PEZI</name>
<accession>A0AAN7VSX3</accession>
<sequence>MRTTLTYLAVATMATTITAAPLYKESGLLKPYYGGHGPVCSPDLPCSGVDIPSRPAGGMDGLGTKHDDLNPSMWLNGVPENQGATVKTTRSFEEHYDGNGNINPGPPGGMGTKHDGLANSMEELIGETEEQYATVEARSWEEFFDANGNLIPNPDMPQVDKKRSGGWAPVNEWPGDEEYNEEYPEVNDEYPEVNVEEYPEENIEEYPEEYYDE</sequence>
<keyword evidence="2" id="KW-0732">Signal</keyword>